<keyword evidence="2" id="KW-1185">Reference proteome</keyword>
<name>A0A9X1BA64_9GAMM</name>
<organism evidence="1 2">
    <name type="scientific">Thiocapsa imhoffii</name>
    <dbReference type="NCBI Taxonomy" id="382777"/>
    <lineage>
        <taxon>Bacteria</taxon>
        <taxon>Pseudomonadati</taxon>
        <taxon>Pseudomonadota</taxon>
        <taxon>Gammaproteobacteria</taxon>
        <taxon>Chromatiales</taxon>
        <taxon>Chromatiaceae</taxon>
        <taxon>Thiocapsa</taxon>
    </lineage>
</organism>
<protein>
    <submittedName>
        <fullName evidence="1">Uncharacterized protein</fullName>
    </submittedName>
</protein>
<evidence type="ECO:0000313" key="2">
    <source>
        <dbReference type="Proteomes" id="UP001138802"/>
    </source>
</evidence>
<dbReference type="EMBL" id="NRSD01000029">
    <property type="protein sequence ID" value="MBK1646637.1"/>
    <property type="molecule type" value="Genomic_DNA"/>
</dbReference>
<sequence length="169" mass="18116">MTETHVPHPDSTSVPATAPLTEIDMVAFRLGAQRFVVDARQIRGIGESTDPRVPALAPLIGLPMPSARARERALQLRHASAPETDRPDTLHCVRVEEPVSLQTIPIDALFPLPRLITRLSTLPCVRGLARLPDSTGPGFSVLLDLRRIPAPETASTGHAEPAARPGPTA</sequence>
<dbReference type="GO" id="GO:0006935">
    <property type="term" value="P:chemotaxis"/>
    <property type="evidence" value="ECO:0007669"/>
    <property type="project" value="InterPro"/>
</dbReference>
<dbReference type="RefSeq" id="WP_200389457.1">
    <property type="nucleotide sequence ID" value="NZ_NRSD01000029.1"/>
</dbReference>
<dbReference type="SUPFAM" id="SSF50341">
    <property type="entry name" value="CheW-like"/>
    <property type="match status" value="1"/>
</dbReference>
<dbReference type="Proteomes" id="UP001138802">
    <property type="component" value="Unassembled WGS sequence"/>
</dbReference>
<accession>A0A9X1BA64</accession>
<dbReference type="GO" id="GO:0007165">
    <property type="term" value="P:signal transduction"/>
    <property type="evidence" value="ECO:0007669"/>
    <property type="project" value="InterPro"/>
</dbReference>
<gene>
    <name evidence="1" type="ORF">CKO25_18735</name>
</gene>
<proteinExistence type="predicted"/>
<reference evidence="1 2" key="1">
    <citation type="journal article" date="2020" name="Microorganisms">
        <title>Osmotic Adaptation and Compatible Solute Biosynthesis of Phototrophic Bacteria as Revealed from Genome Analyses.</title>
        <authorList>
            <person name="Imhoff J.F."/>
            <person name="Rahn T."/>
            <person name="Kunzel S."/>
            <person name="Keller A."/>
            <person name="Neulinger S.C."/>
        </authorList>
    </citation>
    <scope>NUCLEOTIDE SEQUENCE [LARGE SCALE GENOMIC DNA]</scope>
    <source>
        <strain evidence="1 2">DSM 21303</strain>
    </source>
</reference>
<comment type="caution">
    <text evidence="1">The sequence shown here is derived from an EMBL/GenBank/DDBJ whole genome shotgun (WGS) entry which is preliminary data.</text>
</comment>
<dbReference type="InterPro" id="IPR036061">
    <property type="entry name" value="CheW-like_dom_sf"/>
</dbReference>
<dbReference type="AlphaFoldDB" id="A0A9X1BA64"/>
<evidence type="ECO:0000313" key="1">
    <source>
        <dbReference type="EMBL" id="MBK1646637.1"/>
    </source>
</evidence>